<dbReference type="SUPFAM" id="SSF51338">
    <property type="entry name" value="Composite domain of metallo-dependent hydrolases"/>
    <property type="match status" value="1"/>
</dbReference>
<evidence type="ECO:0000256" key="8">
    <source>
        <dbReference type="PIRSR" id="PIRSR038994-1"/>
    </source>
</evidence>
<evidence type="ECO:0000256" key="7">
    <source>
        <dbReference type="ARBA" id="ARBA00047647"/>
    </source>
</evidence>
<evidence type="ECO:0000313" key="14">
    <source>
        <dbReference type="Proteomes" id="UP000654370"/>
    </source>
</evidence>
<evidence type="ECO:0000256" key="5">
    <source>
        <dbReference type="ARBA" id="ARBA00022801"/>
    </source>
</evidence>
<dbReference type="InterPro" id="IPR032466">
    <property type="entry name" value="Metal_Hydrolase"/>
</dbReference>
<feature type="region of interest" description="Disordered" evidence="11">
    <location>
        <begin position="268"/>
        <end position="287"/>
    </location>
</feature>
<dbReference type="InterPro" id="IPR003764">
    <property type="entry name" value="GlcNAc_6-P_deAcase"/>
</dbReference>
<evidence type="ECO:0000256" key="9">
    <source>
        <dbReference type="PIRSR" id="PIRSR038994-2"/>
    </source>
</evidence>
<dbReference type="PIRSF" id="PIRSF038994">
    <property type="entry name" value="NagA"/>
    <property type="match status" value="1"/>
</dbReference>
<dbReference type="PANTHER" id="PTHR11113:SF14">
    <property type="entry name" value="N-ACETYLGLUCOSAMINE-6-PHOSPHATE DEACETYLASE"/>
    <property type="match status" value="1"/>
</dbReference>
<comment type="similarity">
    <text evidence="1">Belongs to the metallo-dependent hydrolases superfamily. NagA family.</text>
</comment>
<keyword evidence="4 10" id="KW-0479">Metal-binding</keyword>
<feature type="binding site" evidence="10">
    <location>
        <position position="220"/>
    </location>
    <ligand>
        <name>Zn(2+)</name>
        <dbReference type="ChEBI" id="CHEBI:29105"/>
    </ligand>
</feature>
<gene>
    <name evidence="13" type="ORF">INT43_000487</name>
</gene>
<dbReference type="Pfam" id="PF01979">
    <property type="entry name" value="Amidohydro_1"/>
    <property type="match status" value="1"/>
</dbReference>
<evidence type="ECO:0000256" key="1">
    <source>
        <dbReference type="ARBA" id="ARBA00010716"/>
    </source>
</evidence>
<name>A0A8H7Q281_MORIS</name>
<feature type="binding site" evidence="10">
    <location>
        <position position="241"/>
    </location>
    <ligand>
        <name>Zn(2+)</name>
        <dbReference type="ChEBI" id="CHEBI:29105"/>
    </ligand>
</feature>
<organism evidence="13 14">
    <name type="scientific">Mortierella isabellina</name>
    <name type="common">Filamentous fungus</name>
    <name type="synonym">Umbelopsis isabellina</name>
    <dbReference type="NCBI Taxonomy" id="91625"/>
    <lineage>
        <taxon>Eukaryota</taxon>
        <taxon>Fungi</taxon>
        <taxon>Fungi incertae sedis</taxon>
        <taxon>Mucoromycota</taxon>
        <taxon>Mucoromycotina</taxon>
        <taxon>Umbelopsidomycetes</taxon>
        <taxon>Umbelopsidales</taxon>
        <taxon>Umbelopsidaceae</taxon>
        <taxon>Umbelopsis</taxon>
    </lineage>
</organism>
<dbReference type="Gene3D" id="3.20.20.140">
    <property type="entry name" value="Metal-dependent hydrolases"/>
    <property type="match status" value="1"/>
</dbReference>
<evidence type="ECO:0000256" key="4">
    <source>
        <dbReference type="ARBA" id="ARBA00022723"/>
    </source>
</evidence>
<dbReference type="AlphaFoldDB" id="A0A8H7Q281"/>
<feature type="binding site" evidence="9">
    <location>
        <begin position="244"/>
        <end position="245"/>
    </location>
    <ligand>
        <name>substrate</name>
    </ligand>
</feature>
<dbReference type="Gene3D" id="2.30.40.10">
    <property type="entry name" value="Urease, subunit C, domain 1"/>
    <property type="match status" value="1"/>
</dbReference>
<dbReference type="PANTHER" id="PTHR11113">
    <property type="entry name" value="N-ACETYLGLUCOSAMINE-6-PHOSPHATE DEACETYLASE"/>
    <property type="match status" value="1"/>
</dbReference>
<evidence type="ECO:0000256" key="3">
    <source>
        <dbReference type="ARBA" id="ARBA00018029"/>
    </source>
</evidence>
<dbReference type="GO" id="GO:0046872">
    <property type="term" value="F:metal ion binding"/>
    <property type="evidence" value="ECO:0007669"/>
    <property type="project" value="UniProtKB-KW"/>
</dbReference>
<evidence type="ECO:0000313" key="13">
    <source>
        <dbReference type="EMBL" id="KAG2184578.1"/>
    </source>
</evidence>
<feature type="active site" description="Proton donor/acceptor" evidence="8">
    <location>
        <position position="323"/>
    </location>
</feature>
<dbReference type="Proteomes" id="UP000654370">
    <property type="component" value="Unassembled WGS sequence"/>
</dbReference>
<reference evidence="13" key="1">
    <citation type="submission" date="2020-12" db="EMBL/GenBank/DDBJ databases">
        <title>Metabolic potential, ecology and presence of endohyphal bacteria is reflected in genomic diversity of Mucoromycotina.</title>
        <authorList>
            <person name="Muszewska A."/>
            <person name="Okrasinska A."/>
            <person name="Steczkiewicz K."/>
            <person name="Drgas O."/>
            <person name="Orlowska M."/>
            <person name="Perlinska-Lenart U."/>
            <person name="Aleksandrzak-Piekarczyk T."/>
            <person name="Szatraj K."/>
            <person name="Zielenkiewicz U."/>
            <person name="Pilsyk S."/>
            <person name="Malc E."/>
            <person name="Mieczkowski P."/>
            <person name="Kruszewska J.S."/>
            <person name="Biernat P."/>
            <person name="Pawlowska J."/>
        </authorList>
    </citation>
    <scope>NUCLEOTIDE SEQUENCE</scope>
    <source>
        <strain evidence="13">WA0000067209</strain>
    </source>
</reference>
<dbReference type="GO" id="GO:0006046">
    <property type="term" value="P:N-acetylglucosamine catabolic process"/>
    <property type="evidence" value="ECO:0007669"/>
    <property type="project" value="TreeGrafter"/>
</dbReference>
<dbReference type="OrthoDB" id="10264777at2759"/>
<keyword evidence="6" id="KW-0119">Carbohydrate metabolism</keyword>
<feature type="domain" description="Amidohydrolase-related" evidence="12">
    <location>
        <begin position="64"/>
        <end position="431"/>
    </location>
</feature>
<feature type="compositionally biased region" description="Low complexity" evidence="11">
    <location>
        <begin position="268"/>
        <end position="283"/>
    </location>
</feature>
<protein>
    <recommendedName>
        <fullName evidence="3">N-acetylglucosamine-6-phosphate deacetylase</fullName>
        <ecNumber evidence="2">3.5.1.25</ecNumber>
    </recommendedName>
</protein>
<keyword evidence="14" id="KW-1185">Reference proteome</keyword>
<accession>A0A8H7Q281</accession>
<proteinExistence type="inferred from homology"/>
<dbReference type="EMBL" id="JAEPQZ010000002">
    <property type="protein sequence ID" value="KAG2184578.1"/>
    <property type="molecule type" value="Genomic_DNA"/>
</dbReference>
<evidence type="ECO:0000256" key="2">
    <source>
        <dbReference type="ARBA" id="ARBA00011899"/>
    </source>
</evidence>
<dbReference type="EC" id="3.5.1.25" evidence="2"/>
<dbReference type="GO" id="GO:0008448">
    <property type="term" value="F:N-acetylglucosamine-6-phosphate deacetylase activity"/>
    <property type="evidence" value="ECO:0007669"/>
    <property type="project" value="UniProtKB-EC"/>
</dbReference>
<dbReference type="SUPFAM" id="SSF51556">
    <property type="entry name" value="Metallo-dependent hydrolases"/>
    <property type="match status" value="1"/>
</dbReference>
<dbReference type="CDD" id="cd00854">
    <property type="entry name" value="NagA"/>
    <property type="match status" value="1"/>
</dbReference>
<evidence type="ECO:0000256" key="10">
    <source>
        <dbReference type="PIRSR" id="PIRSR038994-3"/>
    </source>
</evidence>
<keyword evidence="5" id="KW-0378">Hydrolase</keyword>
<evidence type="ECO:0000259" key="12">
    <source>
        <dbReference type="Pfam" id="PF01979"/>
    </source>
</evidence>
<comment type="catalytic activity">
    <reaction evidence="7">
        <text>N-acetyl-D-glucosamine 6-phosphate + H2O = D-glucosamine 6-phosphate + acetate</text>
        <dbReference type="Rhea" id="RHEA:22936"/>
        <dbReference type="ChEBI" id="CHEBI:15377"/>
        <dbReference type="ChEBI" id="CHEBI:30089"/>
        <dbReference type="ChEBI" id="CHEBI:57513"/>
        <dbReference type="ChEBI" id="CHEBI:58725"/>
        <dbReference type="EC" id="3.5.1.25"/>
    </reaction>
</comment>
<dbReference type="FunFam" id="3.20.20.140:FF:000065">
    <property type="entry name" value="N-acetylglucosamine-6-phosphate deacetylase"/>
    <property type="match status" value="1"/>
</dbReference>
<comment type="cofactor">
    <cofactor evidence="10">
        <name>a divalent metal cation</name>
        <dbReference type="ChEBI" id="CHEBI:60240"/>
    </cofactor>
    <text evidence="10">Binds 1 divalent metal cation per subunit.</text>
</comment>
<comment type="caution">
    <text evidence="13">The sequence shown here is derived from an EMBL/GenBank/DDBJ whole genome shotgun (WGS) entry which is preliminary data.</text>
</comment>
<feature type="binding site" evidence="9">
    <location>
        <position position="301"/>
    </location>
    <ligand>
        <name>substrate</name>
    </ligand>
</feature>
<feature type="binding site" evidence="9">
    <location>
        <position position="160"/>
    </location>
    <ligand>
        <name>substrate</name>
    </ligand>
</feature>
<evidence type="ECO:0000256" key="6">
    <source>
        <dbReference type="ARBA" id="ARBA00023277"/>
    </source>
</evidence>
<sequence length="436" mass="47436">MAVRPQTDTEGKIVKIINARVLLNHKLTENSYLWFKDSKIIDPQELFFQDHKEPDMVIDAENAIVAPGYLDIQINGAFGIDFADENLPVEDIARNKDVVAKGLLQFGCTSFCPTLVSSAPQVYHKVLPHLRKRLGSVENGAEILGVHIEGPFLNPEKKGAHNEEVLQCAERGMESFDDTYGPALKRDDSIAILTVAPEVKGVLECIPTLAKRGICISMGHSTASVTEAELGVRAGATCITHLFNAMPAFHHRDAGICGLLGSTTLPIPKSQKQHPIPSQSSPSPTNPDPRPFYGLICDGIHVHPNSVRIAYHSHPKGLVLVTDALSSMGLPPGCYHLGDYEVEVNAQNVAYVKGTKTLAGSNITIDRCVQNFRKFTKCSTVEAIEAATLHPAQVLGIEKTKGTLNAGSDADILFLNDDLEIQRVFVRGEEVDLKVN</sequence>
<evidence type="ECO:0000256" key="11">
    <source>
        <dbReference type="SAM" id="MobiDB-lite"/>
    </source>
</evidence>
<dbReference type="InterPro" id="IPR011059">
    <property type="entry name" value="Metal-dep_hydrolase_composite"/>
</dbReference>
<feature type="binding site" evidence="9">
    <location>
        <begin position="358"/>
        <end position="360"/>
    </location>
    <ligand>
        <name>substrate</name>
    </ligand>
</feature>
<feature type="binding site" evidence="9">
    <location>
        <position position="252"/>
    </location>
    <ligand>
        <name>substrate</name>
    </ligand>
</feature>
<feature type="binding site" evidence="10">
    <location>
        <position position="149"/>
    </location>
    <ligand>
        <name>Zn(2+)</name>
        <dbReference type="ChEBI" id="CHEBI:29105"/>
    </ligand>
</feature>
<dbReference type="InterPro" id="IPR006680">
    <property type="entry name" value="Amidohydro-rel"/>
</dbReference>